<dbReference type="EC" id="2.7.11.23" evidence="2"/>
<accession>A0A0E0E5R3</accession>
<dbReference type="Gene3D" id="3.30.200.20">
    <property type="entry name" value="Phosphorylase Kinase, domain 1"/>
    <property type="match status" value="1"/>
</dbReference>
<dbReference type="Proteomes" id="UP000008021">
    <property type="component" value="Chromosome 6"/>
</dbReference>
<evidence type="ECO:0000256" key="9">
    <source>
        <dbReference type="PROSITE-ProRule" id="PRU10141"/>
    </source>
</evidence>
<feature type="binding site" evidence="9">
    <location>
        <position position="64"/>
    </location>
    <ligand>
        <name>ATP</name>
        <dbReference type="ChEBI" id="CHEBI:30616"/>
    </ligand>
</feature>
<keyword evidence="6" id="KW-0418">Kinase</keyword>
<evidence type="ECO:0000256" key="4">
    <source>
        <dbReference type="ARBA" id="ARBA00022679"/>
    </source>
</evidence>
<reference evidence="13" key="2">
    <citation type="submission" date="2018-05" db="EMBL/GenBank/DDBJ databases">
        <title>OmerRS3 (Oryza meridionalis Reference Sequence Version 3).</title>
        <authorList>
            <person name="Zhang J."/>
            <person name="Kudrna D."/>
            <person name="Lee S."/>
            <person name="Talag J."/>
            <person name="Welchert J."/>
            <person name="Wing R.A."/>
        </authorList>
    </citation>
    <scope>NUCLEOTIDE SEQUENCE [LARGE SCALE GENOMIC DNA]</scope>
    <source>
        <strain evidence="13">cv. OR44</strain>
    </source>
</reference>
<evidence type="ECO:0000313" key="14">
    <source>
        <dbReference type="Proteomes" id="UP000008021"/>
    </source>
</evidence>
<evidence type="ECO:0000256" key="10">
    <source>
        <dbReference type="RuleBase" id="RU000304"/>
    </source>
</evidence>
<dbReference type="FunFam" id="1.10.510.10:FF:001165">
    <property type="entry name" value="Protein kinase domain containing protein"/>
    <property type="match status" value="1"/>
</dbReference>
<dbReference type="Gene3D" id="1.10.510.10">
    <property type="entry name" value="Transferase(Phosphotransferase) domain 1"/>
    <property type="match status" value="1"/>
</dbReference>
<evidence type="ECO:0000256" key="3">
    <source>
        <dbReference type="ARBA" id="ARBA00022553"/>
    </source>
</evidence>
<evidence type="ECO:0000313" key="13">
    <source>
        <dbReference type="EnsemblPlants" id="OMERI06G25960.1"/>
    </source>
</evidence>
<dbReference type="SUPFAM" id="SSF56112">
    <property type="entry name" value="Protein kinase-like (PK-like)"/>
    <property type="match status" value="1"/>
</dbReference>
<evidence type="ECO:0000256" key="5">
    <source>
        <dbReference type="ARBA" id="ARBA00022741"/>
    </source>
</evidence>
<keyword evidence="3" id="KW-0597">Phosphoprotein</keyword>
<keyword evidence="7 9" id="KW-0067">ATP-binding</keyword>
<comment type="catalytic activity">
    <reaction evidence="8">
        <text>[DNA-directed RNA polymerase] + ATP = phospho-[DNA-directed RNA polymerase] + ADP + H(+)</text>
        <dbReference type="Rhea" id="RHEA:10216"/>
        <dbReference type="Rhea" id="RHEA-COMP:11321"/>
        <dbReference type="Rhea" id="RHEA-COMP:11322"/>
        <dbReference type="ChEBI" id="CHEBI:15378"/>
        <dbReference type="ChEBI" id="CHEBI:30616"/>
        <dbReference type="ChEBI" id="CHEBI:43176"/>
        <dbReference type="ChEBI" id="CHEBI:68546"/>
        <dbReference type="ChEBI" id="CHEBI:456216"/>
        <dbReference type="EC" id="2.7.11.23"/>
    </reaction>
</comment>
<dbReference type="PROSITE" id="PS50011">
    <property type="entry name" value="PROTEIN_KINASE_DOM"/>
    <property type="match status" value="1"/>
</dbReference>
<dbReference type="GO" id="GO:0008353">
    <property type="term" value="F:RNA polymerase II CTD heptapeptide repeat kinase activity"/>
    <property type="evidence" value="ECO:0007669"/>
    <property type="project" value="UniProtKB-EC"/>
</dbReference>
<keyword evidence="10" id="KW-0723">Serine/threonine-protein kinase</keyword>
<name>A0A0E0E5R3_9ORYZ</name>
<sequence length="384" mass="41004">MGEKRSAADSGIADADEHAGGGGGKRSCIEITDDYEVTCWLGKGAFGAVIRARHRATGKDVAIKFLRRHRRGMGGGGGGGGKAVGEDALLREALYLARCSHHPSIVHYHGLALEPRSGMWGLVMEHVGPSLSSVLRERHGGGGPPFTEEEVRRVMRQLLSGVQRLHERHVVHRDIKPGNILVGDGGVVKLCDLGLAMDTAARKPPYQKAGSPGYKAPEMLLGKPDYGELVDAWSAGCVMGELLAGVPLFRGHSETDELLRIFRLLGAPCRQTWPSYPSLPLFGAVPICRSWDRNRLRNLFPEERLSRDGFEVLNGLLTCNPDARLSAAEALRLPWFTATVDGTAAADAKIGQSAASPRQEPPPAAAAASFAAIPCGDRGTSFAG</sequence>
<evidence type="ECO:0000256" key="11">
    <source>
        <dbReference type="SAM" id="MobiDB-lite"/>
    </source>
</evidence>
<keyword evidence="4" id="KW-0808">Transferase</keyword>
<protein>
    <recommendedName>
        <fullName evidence="2">[RNA-polymerase]-subunit kinase</fullName>
        <ecNumber evidence="2">2.7.11.23</ecNumber>
    </recommendedName>
</protein>
<proteinExistence type="inferred from homology"/>
<dbReference type="InterPro" id="IPR050108">
    <property type="entry name" value="CDK"/>
</dbReference>
<dbReference type="InterPro" id="IPR011009">
    <property type="entry name" value="Kinase-like_dom_sf"/>
</dbReference>
<dbReference type="InterPro" id="IPR017441">
    <property type="entry name" value="Protein_kinase_ATP_BS"/>
</dbReference>
<dbReference type="PANTHER" id="PTHR24056">
    <property type="entry name" value="CELL DIVISION PROTEIN KINASE"/>
    <property type="match status" value="1"/>
</dbReference>
<evidence type="ECO:0000256" key="1">
    <source>
        <dbReference type="ARBA" id="ARBA00006485"/>
    </source>
</evidence>
<evidence type="ECO:0000256" key="6">
    <source>
        <dbReference type="ARBA" id="ARBA00022777"/>
    </source>
</evidence>
<dbReference type="PROSITE" id="PS00107">
    <property type="entry name" value="PROTEIN_KINASE_ATP"/>
    <property type="match status" value="1"/>
</dbReference>
<dbReference type="GO" id="GO:0007346">
    <property type="term" value="P:regulation of mitotic cell cycle"/>
    <property type="evidence" value="ECO:0007669"/>
    <property type="project" value="TreeGrafter"/>
</dbReference>
<dbReference type="SMART" id="SM00220">
    <property type="entry name" value="S_TKc"/>
    <property type="match status" value="1"/>
</dbReference>
<dbReference type="EnsemblPlants" id="OMERI06G25960.1">
    <property type="protein sequence ID" value="OMERI06G25960.1"/>
    <property type="gene ID" value="OMERI06G25960"/>
</dbReference>
<evidence type="ECO:0000256" key="8">
    <source>
        <dbReference type="ARBA" id="ARBA00049280"/>
    </source>
</evidence>
<dbReference type="HOGENOM" id="CLU_000288_181_1_1"/>
<dbReference type="PROSITE" id="PS00108">
    <property type="entry name" value="PROTEIN_KINASE_ST"/>
    <property type="match status" value="1"/>
</dbReference>
<dbReference type="eggNOG" id="KOG0663">
    <property type="taxonomic scope" value="Eukaryota"/>
</dbReference>
<dbReference type="Gramene" id="OMERI06G25960.1">
    <property type="protein sequence ID" value="OMERI06G25960.1"/>
    <property type="gene ID" value="OMERI06G25960"/>
</dbReference>
<evidence type="ECO:0000256" key="2">
    <source>
        <dbReference type="ARBA" id="ARBA00012409"/>
    </source>
</evidence>
<evidence type="ECO:0000256" key="7">
    <source>
        <dbReference type="ARBA" id="ARBA00022840"/>
    </source>
</evidence>
<dbReference type="InterPro" id="IPR000719">
    <property type="entry name" value="Prot_kinase_dom"/>
</dbReference>
<reference evidence="13" key="1">
    <citation type="submission" date="2015-04" db="UniProtKB">
        <authorList>
            <consortium name="EnsemblPlants"/>
        </authorList>
    </citation>
    <scope>IDENTIFICATION</scope>
</reference>
<organism evidence="13">
    <name type="scientific">Oryza meridionalis</name>
    <dbReference type="NCBI Taxonomy" id="40149"/>
    <lineage>
        <taxon>Eukaryota</taxon>
        <taxon>Viridiplantae</taxon>
        <taxon>Streptophyta</taxon>
        <taxon>Embryophyta</taxon>
        <taxon>Tracheophyta</taxon>
        <taxon>Spermatophyta</taxon>
        <taxon>Magnoliopsida</taxon>
        <taxon>Liliopsida</taxon>
        <taxon>Poales</taxon>
        <taxon>Poaceae</taxon>
        <taxon>BOP clade</taxon>
        <taxon>Oryzoideae</taxon>
        <taxon>Oryzeae</taxon>
        <taxon>Oryzinae</taxon>
        <taxon>Oryza</taxon>
    </lineage>
</organism>
<dbReference type="STRING" id="40149.A0A0E0E5R3"/>
<feature type="region of interest" description="Disordered" evidence="11">
    <location>
        <begin position="1"/>
        <end position="24"/>
    </location>
</feature>
<comment type="similarity">
    <text evidence="1">Belongs to the protein kinase superfamily. CMGC Ser/Thr protein kinase family. CDC2/CDKX subfamily.</text>
</comment>
<dbReference type="Pfam" id="PF00069">
    <property type="entry name" value="Pkinase"/>
    <property type="match status" value="1"/>
</dbReference>
<dbReference type="InterPro" id="IPR008271">
    <property type="entry name" value="Ser/Thr_kinase_AS"/>
</dbReference>
<keyword evidence="5 9" id="KW-0547">Nucleotide-binding</keyword>
<dbReference type="GO" id="GO:0005634">
    <property type="term" value="C:nucleus"/>
    <property type="evidence" value="ECO:0007669"/>
    <property type="project" value="TreeGrafter"/>
</dbReference>
<feature type="domain" description="Protein kinase" evidence="12">
    <location>
        <begin position="35"/>
        <end position="336"/>
    </location>
</feature>
<dbReference type="GO" id="GO:0005524">
    <property type="term" value="F:ATP binding"/>
    <property type="evidence" value="ECO:0007669"/>
    <property type="project" value="UniProtKB-UniRule"/>
</dbReference>
<dbReference type="AlphaFoldDB" id="A0A0E0E5R3"/>
<evidence type="ECO:0000259" key="12">
    <source>
        <dbReference type="PROSITE" id="PS50011"/>
    </source>
</evidence>
<keyword evidence="14" id="KW-1185">Reference proteome</keyword>
<dbReference type="PANTHER" id="PTHR24056:SF504">
    <property type="entry name" value="OS06G0693900 PROTEIN"/>
    <property type="match status" value="1"/>
</dbReference>